<dbReference type="GO" id="GO:0016787">
    <property type="term" value="F:hydrolase activity"/>
    <property type="evidence" value="ECO:0007669"/>
    <property type="project" value="UniProtKB-KW"/>
</dbReference>
<dbReference type="Proteomes" id="UP001211907">
    <property type="component" value="Unassembled WGS sequence"/>
</dbReference>
<dbReference type="InterPro" id="IPR036514">
    <property type="entry name" value="SGNH_hydro_sf"/>
</dbReference>
<evidence type="ECO:0000313" key="3">
    <source>
        <dbReference type="Proteomes" id="UP001211907"/>
    </source>
</evidence>
<organism evidence="2 3">
    <name type="scientific">Physocladia obscura</name>
    <dbReference type="NCBI Taxonomy" id="109957"/>
    <lineage>
        <taxon>Eukaryota</taxon>
        <taxon>Fungi</taxon>
        <taxon>Fungi incertae sedis</taxon>
        <taxon>Chytridiomycota</taxon>
        <taxon>Chytridiomycota incertae sedis</taxon>
        <taxon>Chytridiomycetes</taxon>
        <taxon>Chytridiales</taxon>
        <taxon>Chytriomycetaceae</taxon>
        <taxon>Physocladia</taxon>
    </lineage>
</organism>
<keyword evidence="3" id="KW-1185">Reference proteome</keyword>
<dbReference type="PANTHER" id="PTHR45648:SF46">
    <property type="entry name" value="OS06G0725100 PROTEIN"/>
    <property type="match status" value="1"/>
</dbReference>
<evidence type="ECO:0008006" key="4">
    <source>
        <dbReference type="Google" id="ProtNLM"/>
    </source>
</evidence>
<protein>
    <recommendedName>
        <fullName evidence="4">Carbohydrate esterase family 16 protein</fullName>
    </recommendedName>
</protein>
<dbReference type="Gene3D" id="3.40.50.1110">
    <property type="entry name" value="SGNH hydrolase"/>
    <property type="match status" value="1"/>
</dbReference>
<reference evidence="2" key="1">
    <citation type="submission" date="2020-05" db="EMBL/GenBank/DDBJ databases">
        <title>Phylogenomic resolution of chytrid fungi.</title>
        <authorList>
            <person name="Stajich J.E."/>
            <person name="Amses K."/>
            <person name="Simmons R."/>
            <person name="Seto K."/>
            <person name="Myers J."/>
            <person name="Bonds A."/>
            <person name="Quandt C.A."/>
            <person name="Barry K."/>
            <person name="Liu P."/>
            <person name="Grigoriev I."/>
            <person name="Longcore J.E."/>
            <person name="James T.Y."/>
        </authorList>
    </citation>
    <scope>NUCLEOTIDE SEQUENCE</scope>
    <source>
        <strain evidence="2">JEL0513</strain>
    </source>
</reference>
<gene>
    <name evidence="2" type="ORF">HK100_004293</name>
</gene>
<proteinExistence type="predicted"/>
<name>A0AAD5SSZ2_9FUNG</name>
<dbReference type="PANTHER" id="PTHR45648">
    <property type="entry name" value="GDSL LIPASE/ACYLHYDROLASE FAMILY PROTEIN (AFU_ORTHOLOGUE AFUA_4G14700)"/>
    <property type="match status" value="1"/>
</dbReference>
<keyword evidence="1" id="KW-0378">Hydrolase</keyword>
<dbReference type="SUPFAM" id="SSF52266">
    <property type="entry name" value="SGNH hydrolase"/>
    <property type="match status" value="1"/>
</dbReference>
<dbReference type="EMBL" id="JADGJH010002136">
    <property type="protein sequence ID" value="KAJ3102924.1"/>
    <property type="molecule type" value="Genomic_DNA"/>
</dbReference>
<accession>A0AAD5SSZ2</accession>
<comment type="caution">
    <text evidence="2">The sequence shown here is derived from an EMBL/GenBank/DDBJ whole genome shotgun (WGS) entry which is preliminary data.</text>
</comment>
<sequence>MPPLEDTPGHIAYGAAAIPILTELTAAYNAILVSGLQKLEAADPTLHLVINDFFNITTYTSTPEGQAFFGFTDVVDACLNSTTLIVCAEPDNYYFWDSIHPTTRAQNFIAQFAYNELFGISGYLAPDSVVNPTTTSVVSATSAASTTVSTTDAATSTTEIPYVAPTNVPETNVYSSAVATTSFYLPASVALISIFAF</sequence>
<dbReference type="AlphaFoldDB" id="A0AAD5SSZ2"/>
<evidence type="ECO:0000256" key="1">
    <source>
        <dbReference type="ARBA" id="ARBA00022801"/>
    </source>
</evidence>
<dbReference type="InterPro" id="IPR051058">
    <property type="entry name" value="GDSL_Est/Lipase"/>
</dbReference>
<evidence type="ECO:0000313" key="2">
    <source>
        <dbReference type="EMBL" id="KAJ3102924.1"/>
    </source>
</evidence>